<evidence type="ECO:0000313" key="2">
    <source>
        <dbReference type="EMBL" id="KAK3883054.1"/>
    </source>
</evidence>
<protein>
    <submittedName>
        <fullName evidence="2">Uncharacterized protein</fullName>
    </submittedName>
</protein>
<accession>A0AAE1G0A0</accession>
<evidence type="ECO:0000256" key="1">
    <source>
        <dbReference type="SAM" id="MobiDB-lite"/>
    </source>
</evidence>
<proteinExistence type="predicted"/>
<sequence>MSERFKVSSVGDGGPQTNYGSMESEEMDGKVTSSSPTSPGSGGGGGGGGGSVGGGGGGDGGIGGSRDSLASGGGNREPDNATPLGFGMANGN</sequence>
<dbReference type="EMBL" id="JAWQEG010001030">
    <property type="protein sequence ID" value="KAK3883054.1"/>
    <property type="molecule type" value="Genomic_DNA"/>
</dbReference>
<feature type="region of interest" description="Disordered" evidence="1">
    <location>
        <begin position="1"/>
        <end position="92"/>
    </location>
</feature>
<comment type="caution">
    <text evidence="2">The sequence shown here is derived from an EMBL/GenBank/DDBJ whole genome shotgun (WGS) entry which is preliminary data.</text>
</comment>
<organism evidence="2 3">
    <name type="scientific">Petrolisthes cinctipes</name>
    <name type="common">Flat porcelain crab</name>
    <dbReference type="NCBI Taxonomy" id="88211"/>
    <lineage>
        <taxon>Eukaryota</taxon>
        <taxon>Metazoa</taxon>
        <taxon>Ecdysozoa</taxon>
        <taxon>Arthropoda</taxon>
        <taxon>Crustacea</taxon>
        <taxon>Multicrustacea</taxon>
        <taxon>Malacostraca</taxon>
        <taxon>Eumalacostraca</taxon>
        <taxon>Eucarida</taxon>
        <taxon>Decapoda</taxon>
        <taxon>Pleocyemata</taxon>
        <taxon>Anomura</taxon>
        <taxon>Galatheoidea</taxon>
        <taxon>Porcellanidae</taxon>
        <taxon>Petrolisthes</taxon>
    </lineage>
</organism>
<feature type="compositionally biased region" description="Gly residues" evidence="1">
    <location>
        <begin position="40"/>
        <end position="64"/>
    </location>
</feature>
<name>A0AAE1G0A0_PETCI</name>
<keyword evidence="3" id="KW-1185">Reference proteome</keyword>
<reference evidence="2" key="1">
    <citation type="submission" date="2023-10" db="EMBL/GenBank/DDBJ databases">
        <title>Genome assemblies of two species of porcelain crab, Petrolisthes cinctipes and Petrolisthes manimaculis (Anomura: Porcellanidae).</title>
        <authorList>
            <person name="Angst P."/>
        </authorList>
    </citation>
    <scope>NUCLEOTIDE SEQUENCE</scope>
    <source>
        <strain evidence="2">PB745_01</strain>
        <tissue evidence="2">Gill</tissue>
    </source>
</reference>
<evidence type="ECO:0000313" key="3">
    <source>
        <dbReference type="Proteomes" id="UP001286313"/>
    </source>
</evidence>
<dbReference type="AlphaFoldDB" id="A0AAE1G0A0"/>
<dbReference type="Proteomes" id="UP001286313">
    <property type="component" value="Unassembled WGS sequence"/>
</dbReference>
<gene>
    <name evidence="2" type="ORF">Pcinc_012603</name>
</gene>